<dbReference type="STRING" id="36050.A0A1B8ARM6"/>
<feature type="domain" description="Rhamnogalacturonase A/B/Epimerase-like pectate lyase" evidence="2">
    <location>
        <begin position="61"/>
        <end position="257"/>
    </location>
</feature>
<dbReference type="OMA" id="AYIENFW"/>
<protein>
    <recommendedName>
        <fullName evidence="2">Rhamnogalacturonase A/B/Epimerase-like pectate lyase domain-containing protein</fullName>
    </recommendedName>
</protein>
<dbReference type="InterPro" id="IPR024535">
    <property type="entry name" value="RHGA/B-epi-like_pectate_lyase"/>
</dbReference>
<dbReference type="Proteomes" id="UP000091967">
    <property type="component" value="Unassembled WGS sequence"/>
</dbReference>
<dbReference type="InterPro" id="IPR012334">
    <property type="entry name" value="Pectin_lyas_fold"/>
</dbReference>
<evidence type="ECO:0000256" key="1">
    <source>
        <dbReference type="SAM" id="SignalP"/>
    </source>
</evidence>
<accession>A0A1B8ARM6</accession>
<feature type="chain" id="PRO_5008603134" description="Rhamnogalacturonase A/B/Epimerase-like pectate lyase domain-containing protein" evidence="1">
    <location>
        <begin position="18"/>
        <end position="744"/>
    </location>
</feature>
<proteinExistence type="predicted"/>
<feature type="domain" description="Rhamnogalacturonase A/B/Epimerase-like pectate lyase" evidence="2">
    <location>
        <begin position="385"/>
        <end position="446"/>
    </location>
</feature>
<keyword evidence="4" id="KW-1185">Reference proteome</keyword>
<dbReference type="PANTHER" id="PTHR33928">
    <property type="entry name" value="POLYGALACTURONASE QRT3"/>
    <property type="match status" value="1"/>
</dbReference>
<organism evidence="3 4">
    <name type="scientific">Fusarium poae</name>
    <dbReference type="NCBI Taxonomy" id="36050"/>
    <lineage>
        <taxon>Eukaryota</taxon>
        <taxon>Fungi</taxon>
        <taxon>Dikarya</taxon>
        <taxon>Ascomycota</taxon>
        <taxon>Pezizomycotina</taxon>
        <taxon>Sordariomycetes</taxon>
        <taxon>Hypocreomycetidae</taxon>
        <taxon>Hypocreales</taxon>
        <taxon>Nectriaceae</taxon>
        <taxon>Fusarium</taxon>
    </lineage>
</organism>
<dbReference type="Pfam" id="PF12708">
    <property type="entry name" value="Pect-lyase_RHGA_epim"/>
    <property type="match status" value="2"/>
</dbReference>
<dbReference type="InterPro" id="IPR011050">
    <property type="entry name" value="Pectin_lyase_fold/virulence"/>
</dbReference>
<feature type="signal peptide" evidence="1">
    <location>
        <begin position="1"/>
        <end position="17"/>
    </location>
</feature>
<dbReference type="GO" id="GO:0004650">
    <property type="term" value="F:polygalacturonase activity"/>
    <property type="evidence" value="ECO:0007669"/>
    <property type="project" value="InterPro"/>
</dbReference>
<sequence>MLKLLALFSVAAVGATAAPRYNNASASSSWYADMDHTGDFRGIAPYVGESYEVFKTVLAGDGKAIQDAIDSGNRHKQWLASEPRVVYLPSGTYEIDSTIKLRTDTILMGNPIDPPIIKPAAGFKDHFLVNGTDPSVGISGEISFAVGVKNIILDTTAIDATSDFTALYWGVAQVCQLQNIRIKMPAAGKDSGHSGLRLGRGSTLGLADITVENGMNGIWHDGHQQAFYKSVKFIRNTVGLRIDGGNTITVLNPTFDTVGTPVKHNSGAPFVGIIDAKSINSGITFDSSNYPSLLIENLSKDTDSDVVRLPSGVALGKASHVDTFTYGNTVGRDPVYGGETSSTPRPAAIAPGGRIPAVSAPTYGDRPVSDFMNIKDPKQNGGQVIKGDGKGNEVEALTAALKYAVQNNKIAYFPFGDYRIESTLTIPIGSRIIGEAWASISAAGDFFKNADDPKPVVQIGSPGDVGTIEVQDMRFTVADVLPGAIILEINAAGSKPGDVAIWNSAITVGGTRGAESLTDNCRDASNPCQGAYLGMHFTKDSSAYVENVWNWVADHITEEFDGGSSIAGKGGALVESTKGTWLHALGSEHWWLYQLNLRNASNVVVSMLQTETNYEQGAKAEKLMPSPWNPDKGGWGDPDYSWCGTTDGSCRMGLSNYVNGGSNIYYYGSASWAFFNGPGYQRCEDEMNCQETIHWIEKTPENLQSFGWCAKASKVALRLGNGDKVMTEPDFKGSWGSLVGRYTP</sequence>
<dbReference type="CDD" id="cd23668">
    <property type="entry name" value="GH55_beta13glucanase-like"/>
    <property type="match status" value="1"/>
</dbReference>
<reference evidence="3 4" key="1">
    <citation type="submission" date="2016-06" db="EMBL/GenBank/DDBJ databases">
        <title>Living apart together: crosstalk between the core and supernumerary genomes in a fungal plant pathogen.</title>
        <authorList>
            <person name="Vanheule A."/>
            <person name="Audenaert K."/>
            <person name="Warris S."/>
            <person name="Van De Geest H."/>
            <person name="Schijlen E."/>
            <person name="Hofte M."/>
            <person name="De Saeger S."/>
            <person name="Haesaert G."/>
            <person name="Waalwijk C."/>
            <person name="Van Der Lee T."/>
        </authorList>
    </citation>
    <scope>NUCLEOTIDE SEQUENCE [LARGE SCALE GENOMIC DNA]</scope>
    <source>
        <strain evidence="3 4">2516</strain>
    </source>
</reference>
<evidence type="ECO:0000313" key="4">
    <source>
        <dbReference type="Proteomes" id="UP000091967"/>
    </source>
</evidence>
<evidence type="ECO:0000313" key="3">
    <source>
        <dbReference type="EMBL" id="OBS23137.1"/>
    </source>
</evidence>
<comment type="caution">
    <text evidence="3">The sequence shown here is derived from an EMBL/GenBank/DDBJ whole genome shotgun (WGS) entry which is preliminary data.</text>
</comment>
<gene>
    <name evidence="3" type="ORF">FPOA_03695</name>
</gene>
<dbReference type="AlphaFoldDB" id="A0A1B8ARM6"/>
<evidence type="ECO:0000259" key="2">
    <source>
        <dbReference type="Pfam" id="PF12708"/>
    </source>
</evidence>
<dbReference type="PANTHER" id="PTHR33928:SF2">
    <property type="entry name" value="PECTATE LYASE SUPERFAMILY PROTEIN DOMAIN-CONTAINING PROTEIN-RELATED"/>
    <property type="match status" value="1"/>
</dbReference>
<dbReference type="SUPFAM" id="SSF51126">
    <property type="entry name" value="Pectin lyase-like"/>
    <property type="match status" value="2"/>
</dbReference>
<dbReference type="FunFam" id="2.160.20.10:FF:000049">
    <property type="entry name" value="Putative exo-beta-1,3-glucanase"/>
    <property type="match status" value="1"/>
</dbReference>
<name>A0A1B8ARM6_FUSPO</name>
<dbReference type="InterPro" id="IPR039279">
    <property type="entry name" value="QRT3-like"/>
</dbReference>
<dbReference type="Gene3D" id="2.160.20.10">
    <property type="entry name" value="Single-stranded right-handed beta-helix, Pectin lyase-like"/>
    <property type="match status" value="2"/>
</dbReference>
<dbReference type="EMBL" id="LYXU01000002">
    <property type="protein sequence ID" value="OBS23137.1"/>
    <property type="molecule type" value="Genomic_DNA"/>
</dbReference>
<keyword evidence="1" id="KW-0732">Signal</keyword>